<keyword evidence="1" id="KW-0472">Membrane</keyword>
<name>A0A914XPG4_9BILA</name>
<evidence type="ECO:0000256" key="1">
    <source>
        <dbReference type="SAM" id="Phobius"/>
    </source>
</evidence>
<accession>A0A914XPG4</accession>
<dbReference type="AlphaFoldDB" id="A0A914XPG4"/>
<keyword evidence="1" id="KW-0812">Transmembrane</keyword>
<evidence type="ECO:0000313" key="3">
    <source>
        <dbReference type="WBParaSite" id="PSAMB.scaffold9350size5071.g32353.t1"/>
    </source>
</evidence>
<evidence type="ECO:0000313" key="2">
    <source>
        <dbReference type="Proteomes" id="UP000887566"/>
    </source>
</evidence>
<organism evidence="2 3">
    <name type="scientific">Plectus sambesii</name>
    <dbReference type="NCBI Taxonomy" id="2011161"/>
    <lineage>
        <taxon>Eukaryota</taxon>
        <taxon>Metazoa</taxon>
        <taxon>Ecdysozoa</taxon>
        <taxon>Nematoda</taxon>
        <taxon>Chromadorea</taxon>
        <taxon>Plectida</taxon>
        <taxon>Plectina</taxon>
        <taxon>Plectoidea</taxon>
        <taxon>Plectidae</taxon>
        <taxon>Plectus</taxon>
    </lineage>
</organism>
<protein>
    <submittedName>
        <fullName evidence="3">Transmembrane protein</fullName>
    </submittedName>
</protein>
<sequence length="90" mass="9591">MHFFREQVNEIRSQIKFYLSIQSSNSLIPDLLASKENVKMNNFIILLIVLVAVACVSGFGFGHVGGGGGPSPFGSLFGAAPPPQPNPFNG</sequence>
<keyword evidence="2" id="KW-1185">Reference proteome</keyword>
<dbReference type="Proteomes" id="UP000887566">
    <property type="component" value="Unplaced"/>
</dbReference>
<reference evidence="3" key="1">
    <citation type="submission" date="2022-11" db="UniProtKB">
        <authorList>
            <consortium name="WormBaseParasite"/>
        </authorList>
    </citation>
    <scope>IDENTIFICATION</scope>
</reference>
<feature type="transmembrane region" description="Helical" evidence="1">
    <location>
        <begin position="43"/>
        <end position="64"/>
    </location>
</feature>
<proteinExistence type="predicted"/>
<keyword evidence="1" id="KW-1133">Transmembrane helix</keyword>
<dbReference type="WBParaSite" id="PSAMB.scaffold9350size5071.g32353.t1">
    <property type="protein sequence ID" value="PSAMB.scaffold9350size5071.g32353.t1"/>
    <property type="gene ID" value="PSAMB.scaffold9350size5071.g32353"/>
</dbReference>